<dbReference type="STRING" id="1183432.AGR3A_Lc10068"/>
<dbReference type="Gene3D" id="2.170.130.10">
    <property type="entry name" value="TonB-dependent receptor, plug domain"/>
    <property type="match status" value="1"/>
</dbReference>
<evidence type="ECO:0000313" key="17">
    <source>
        <dbReference type="EMBL" id="CUX42134.1"/>
    </source>
</evidence>
<evidence type="ECO:0000256" key="5">
    <source>
        <dbReference type="ARBA" id="ARBA00022496"/>
    </source>
</evidence>
<dbReference type="InterPro" id="IPR000531">
    <property type="entry name" value="Beta-barrel_TonB"/>
</dbReference>
<evidence type="ECO:0000256" key="2">
    <source>
        <dbReference type="ARBA" id="ARBA00009810"/>
    </source>
</evidence>
<gene>
    <name evidence="17" type="ORF">AGR3A_Lc10068</name>
</gene>
<keyword evidence="8" id="KW-0408">Iron</keyword>
<comment type="similarity">
    <text evidence="2 13 14">Belongs to the TonB-dependent receptor family.</text>
</comment>
<evidence type="ECO:0000256" key="8">
    <source>
        <dbReference type="ARBA" id="ARBA00023004"/>
    </source>
</evidence>
<keyword evidence="12 13" id="KW-0998">Cell outer membrane</keyword>
<dbReference type="Pfam" id="PF07660">
    <property type="entry name" value="STN"/>
    <property type="match status" value="1"/>
</dbReference>
<feature type="domain" description="Secretin/TonB short N-terminal" evidence="16">
    <location>
        <begin position="88"/>
        <end position="139"/>
    </location>
</feature>
<name>A0A1S7QUP6_9HYPH</name>
<sequence>MRLGRLPYQRPQQGGEMEGNTGMTLLATGHKSGGRERRLRLAAFCASLACSVSLVAHTQAVAQELRQFSIPAGSLDVALTRFGAASGIQIFYDASLTRGLKTSGAAGSLPPREALGRLLDGTGLSFRFTAPDRVTVSNASQAPEATSADGSLVLETITVTGKTGRYGSPDAPYGNDAPTAFISGEDIERFRGSSPADMFRGTAGVMSGEARNGAGAIDVNIRGMQGMGRVATTIDGAENSVTVYQGYQGVSNRTYVDPDFIAGVDITKGADAASFGNAGSVAMRTVGADDIVKPGEKWGLKVKAGFGTNSSSPTEGALSGYSYQSGAGTATPSADGMDRPAFLKPTTGSGSVIGAYKGEDIDVVAGYAHRRQGNYHAGSHGPVASPKNIGDTKYWGGTLPNTMINEGLVNYRGGEEVLNTELETQSLLAKVTARLSDDQTFQIGYMGYRSEAGDRLASRLTSNTGQAQQQEQTVSTSLDTFTARYNWNPEDNDLIDFKSNFYFNHLEVRNPVRGGRGLTPEKIGLPSGFRVGTDTNMWGAEITNRSQFSLDYGDFDLNYGLSYRAEDTKGSDHTAVLEGWLTPRDAIRHEGAAFAKAAYKPVDWLTLNGGLRYSHYWVEDRFDPYERYQARDKPVGLKVDDGGFSPSAGVTLEPFDNTQFYINYSNTLRSPSIIESVSAFNSVIANSGVLPERSSNWEIGTNIIRDGILSDDDTAMIKFGYFNWDVKNYISRTVVTEPQLTLNIGNIPRAKFSGLELSGRYTNGGFSADLSANYFLNVEYCRTTQTCDSKSLYGDYATNHVQPEYTVDLTLSQKFLEDRLTVGGRISYVGPRAIGHGDVTAQGASEFIALVDWEPYTLVDLFTEYKINDNMTASLRVENLFDRFYVDPLGLVTQPGPGRTIYASLTATIGGGEALPGLSPFSRPTDASFVRDWTGFHVGAHTGGDFLNFAGNTTSLDGTFNDAAARESADFNLRGGAFGLQAGYDRQLENGLVVGVEADYTKTYLRGLEKFGSTDPVLAKSGHLDATTSYDIDWTAGLRAKLGYAVNDRLLVYSTAGLALAKETQWRDQYISDGASGTNPLGSETTAFFVEKASGTRAGFTIGLGAEYALNDNWSIRADYSYSHFRAKSLKFKNARAGTGKDYRTSEQTGTEMVDPGLKNDPNMAWLCDSMPEVCEPYESPIYEYVDHVGTSGIANGRNASNSLNMHAIKVGLNYRF</sequence>
<dbReference type="CDD" id="cd01347">
    <property type="entry name" value="ligand_gated_channel"/>
    <property type="match status" value="1"/>
</dbReference>
<dbReference type="InterPro" id="IPR039426">
    <property type="entry name" value="TonB-dep_rcpt-like"/>
</dbReference>
<evidence type="ECO:0000259" key="16">
    <source>
        <dbReference type="SMART" id="SM00965"/>
    </source>
</evidence>
<evidence type="ECO:0000256" key="10">
    <source>
        <dbReference type="ARBA" id="ARBA00023136"/>
    </source>
</evidence>
<evidence type="ECO:0000256" key="13">
    <source>
        <dbReference type="PROSITE-ProRule" id="PRU01360"/>
    </source>
</evidence>
<keyword evidence="6 13" id="KW-0812">Transmembrane</keyword>
<evidence type="ECO:0000256" key="15">
    <source>
        <dbReference type="SAM" id="MobiDB-lite"/>
    </source>
</evidence>
<evidence type="ECO:0000256" key="1">
    <source>
        <dbReference type="ARBA" id="ARBA00004571"/>
    </source>
</evidence>
<keyword evidence="5" id="KW-0406">Ion transport</keyword>
<dbReference type="InterPro" id="IPR037066">
    <property type="entry name" value="Plug_dom_sf"/>
</dbReference>
<dbReference type="Pfam" id="PF07715">
    <property type="entry name" value="Plug"/>
    <property type="match status" value="1"/>
</dbReference>
<evidence type="ECO:0000313" key="18">
    <source>
        <dbReference type="Proteomes" id="UP000191988"/>
    </source>
</evidence>
<keyword evidence="3 13" id="KW-0813">Transport</keyword>
<evidence type="ECO:0000256" key="7">
    <source>
        <dbReference type="ARBA" id="ARBA00022729"/>
    </source>
</evidence>
<dbReference type="AlphaFoldDB" id="A0A1S7QUP6"/>
<dbReference type="PANTHER" id="PTHR30069:SF41">
    <property type="entry name" value="HEME_HEMOPEXIN UTILIZATION PROTEIN C"/>
    <property type="match status" value="1"/>
</dbReference>
<dbReference type="SUPFAM" id="SSF56935">
    <property type="entry name" value="Porins"/>
    <property type="match status" value="1"/>
</dbReference>
<evidence type="ECO:0000256" key="9">
    <source>
        <dbReference type="ARBA" id="ARBA00023077"/>
    </source>
</evidence>
<keyword evidence="5" id="KW-0410">Iron transport</keyword>
<feature type="region of interest" description="Disordered" evidence="15">
    <location>
        <begin position="1"/>
        <end position="21"/>
    </location>
</feature>
<evidence type="ECO:0000256" key="11">
    <source>
        <dbReference type="ARBA" id="ARBA00023170"/>
    </source>
</evidence>
<dbReference type="InterPro" id="IPR011662">
    <property type="entry name" value="Secretin/TonB_short_N"/>
</dbReference>
<dbReference type="EMBL" id="FBWK01000045">
    <property type="protein sequence ID" value="CUX42134.1"/>
    <property type="molecule type" value="Genomic_DNA"/>
</dbReference>
<dbReference type="PROSITE" id="PS52016">
    <property type="entry name" value="TONB_DEPENDENT_REC_3"/>
    <property type="match status" value="1"/>
</dbReference>
<reference evidence="18" key="1">
    <citation type="submission" date="2016-01" db="EMBL/GenBank/DDBJ databases">
        <authorList>
            <person name="Regsiter A."/>
            <person name="william w."/>
        </authorList>
    </citation>
    <scope>NUCLEOTIDE SEQUENCE [LARGE SCALE GENOMIC DNA]</scope>
    <source>
        <strain evidence="18">CFBP 6623</strain>
    </source>
</reference>
<dbReference type="GO" id="GO:0009279">
    <property type="term" value="C:cell outer membrane"/>
    <property type="evidence" value="ECO:0007669"/>
    <property type="project" value="UniProtKB-SubCell"/>
</dbReference>
<evidence type="ECO:0000256" key="3">
    <source>
        <dbReference type="ARBA" id="ARBA00022448"/>
    </source>
</evidence>
<dbReference type="Gene3D" id="2.40.170.20">
    <property type="entry name" value="TonB-dependent receptor, beta-barrel domain"/>
    <property type="match status" value="1"/>
</dbReference>
<keyword evidence="18" id="KW-1185">Reference proteome</keyword>
<keyword evidence="7" id="KW-0732">Signal</keyword>
<dbReference type="Gene3D" id="2.40.160.20">
    <property type="match status" value="1"/>
</dbReference>
<dbReference type="InterPro" id="IPR012910">
    <property type="entry name" value="Plug_dom"/>
</dbReference>
<evidence type="ECO:0000256" key="4">
    <source>
        <dbReference type="ARBA" id="ARBA00022452"/>
    </source>
</evidence>
<dbReference type="GO" id="GO:0044718">
    <property type="term" value="P:siderophore transmembrane transport"/>
    <property type="evidence" value="ECO:0007669"/>
    <property type="project" value="TreeGrafter"/>
</dbReference>
<evidence type="ECO:0000256" key="14">
    <source>
        <dbReference type="RuleBase" id="RU003357"/>
    </source>
</evidence>
<dbReference type="Pfam" id="PF13505">
    <property type="entry name" value="OMP_b-brl"/>
    <property type="match status" value="1"/>
</dbReference>
<dbReference type="Proteomes" id="UP000191988">
    <property type="component" value="Unassembled WGS sequence"/>
</dbReference>
<dbReference type="Pfam" id="PF00593">
    <property type="entry name" value="TonB_dep_Rec_b-barrel"/>
    <property type="match status" value="1"/>
</dbReference>
<dbReference type="InterPro" id="IPR027385">
    <property type="entry name" value="Beta-barrel_OMP"/>
</dbReference>
<keyword evidence="11 17" id="KW-0675">Receptor</keyword>
<evidence type="ECO:0000256" key="12">
    <source>
        <dbReference type="ARBA" id="ARBA00023237"/>
    </source>
</evidence>
<dbReference type="SUPFAM" id="SSF56925">
    <property type="entry name" value="OMPA-like"/>
    <property type="match status" value="1"/>
</dbReference>
<evidence type="ECO:0000256" key="6">
    <source>
        <dbReference type="ARBA" id="ARBA00022692"/>
    </source>
</evidence>
<dbReference type="PANTHER" id="PTHR30069">
    <property type="entry name" value="TONB-DEPENDENT OUTER MEMBRANE RECEPTOR"/>
    <property type="match status" value="1"/>
</dbReference>
<protein>
    <submittedName>
        <fullName evidence="17">Heme receptor</fullName>
    </submittedName>
</protein>
<proteinExistence type="inferred from homology"/>
<dbReference type="GO" id="GO:0015344">
    <property type="term" value="F:siderophore uptake transmembrane transporter activity"/>
    <property type="evidence" value="ECO:0007669"/>
    <property type="project" value="TreeGrafter"/>
</dbReference>
<keyword evidence="10 13" id="KW-0472">Membrane</keyword>
<keyword evidence="4 13" id="KW-1134">Transmembrane beta strand</keyword>
<organism evidence="17 18">
    <name type="scientific">Agrobacterium tomkonis CFBP 6623</name>
    <dbReference type="NCBI Taxonomy" id="1183432"/>
    <lineage>
        <taxon>Bacteria</taxon>
        <taxon>Pseudomonadati</taxon>
        <taxon>Pseudomonadota</taxon>
        <taxon>Alphaproteobacteria</taxon>
        <taxon>Hyphomicrobiales</taxon>
        <taxon>Rhizobiaceae</taxon>
        <taxon>Rhizobium/Agrobacterium group</taxon>
        <taxon>Agrobacterium</taxon>
        <taxon>Agrobacterium tumefaciens complex</taxon>
    </lineage>
</organism>
<accession>A0A1S7QUP6</accession>
<dbReference type="SMART" id="SM00965">
    <property type="entry name" value="STN"/>
    <property type="match status" value="1"/>
</dbReference>
<keyword evidence="9 14" id="KW-0798">TonB box</keyword>
<dbReference type="InterPro" id="IPR011250">
    <property type="entry name" value="OMP/PagP_B-barrel"/>
</dbReference>
<dbReference type="Gene3D" id="3.55.50.30">
    <property type="match status" value="1"/>
</dbReference>
<comment type="subcellular location">
    <subcellularLocation>
        <location evidence="1 13">Cell outer membrane</location>
        <topology evidence="1 13">Multi-pass membrane protein</topology>
    </subcellularLocation>
</comment>
<dbReference type="InterPro" id="IPR036942">
    <property type="entry name" value="Beta-barrel_TonB_sf"/>
</dbReference>